<reference evidence="1" key="1">
    <citation type="submission" date="2023-07" db="EMBL/GenBank/DDBJ databases">
        <authorList>
            <consortium name="AG Swart"/>
            <person name="Singh M."/>
            <person name="Singh A."/>
            <person name="Seah K."/>
            <person name="Emmerich C."/>
        </authorList>
    </citation>
    <scope>NUCLEOTIDE SEQUENCE</scope>
    <source>
        <strain evidence="1">DP1</strain>
    </source>
</reference>
<comment type="caution">
    <text evidence="1">The sequence shown here is derived from an EMBL/GenBank/DDBJ whole genome shotgun (WGS) entry which is preliminary data.</text>
</comment>
<evidence type="ECO:0000313" key="1">
    <source>
        <dbReference type="EMBL" id="CAI2362635.1"/>
    </source>
</evidence>
<name>A0AAD1U5B9_EUPCR</name>
<gene>
    <name evidence="1" type="ORF">ECRASSUSDP1_LOCUS3960</name>
</gene>
<organism evidence="1 2">
    <name type="scientific">Euplotes crassus</name>
    <dbReference type="NCBI Taxonomy" id="5936"/>
    <lineage>
        <taxon>Eukaryota</taxon>
        <taxon>Sar</taxon>
        <taxon>Alveolata</taxon>
        <taxon>Ciliophora</taxon>
        <taxon>Intramacronucleata</taxon>
        <taxon>Spirotrichea</taxon>
        <taxon>Hypotrichia</taxon>
        <taxon>Euplotida</taxon>
        <taxon>Euplotidae</taxon>
        <taxon>Moneuplotes</taxon>
    </lineage>
</organism>
<dbReference type="AlphaFoldDB" id="A0AAD1U5B9"/>
<dbReference type="EMBL" id="CAMPGE010003791">
    <property type="protein sequence ID" value="CAI2362635.1"/>
    <property type="molecule type" value="Genomic_DNA"/>
</dbReference>
<accession>A0AAD1U5B9</accession>
<sequence>METKILSLDQPVSSFTKIISLCEGIILDYINQKALKTPCKILHLHRGSKILKLQVHHSTKFPPSTTCQVSIKQNQAKTTL</sequence>
<evidence type="ECO:0000313" key="2">
    <source>
        <dbReference type="Proteomes" id="UP001295684"/>
    </source>
</evidence>
<keyword evidence="2" id="KW-1185">Reference proteome</keyword>
<proteinExistence type="predicted"/>
<protein>
    <submittedName>
        <fullName evidence="1">Uncharacterized protein</fullName>
    </submittedName>
</protein>
<dbReference type="Proteomes" id="UP001295684">
    <property type="component" value="Unassembled WGS sequence"/>
</dbReference>